<proteinExistence type="predicted"/>
<comment type="caution">
    <text evidence="1">The sequence shown here is derived from an EMBL/GenBank/DDBJ whole genome shotgun (WGS) entry which is preliminary data.</text>
</comment>
<reference evidence="1" key="1">
    <citation type="journal article" date="2014" name="Int. J. Syst. Evol. Microbiol.">
        <title>Complete genome sequence of Corynebacterium casei LMG S-19264T (=DSM 44701T), isolated from a smear-ripened cheese.</title>
        <authorList>
            <consortium name="US DOE Joint Genome Institute (JGI-PGF)"/>
            <person name="Walter F."/>
            <person name="Albersmeier A."/>
            <person name="Kalinowski J."/>
            <person name="Ruckert C."/>
        </authorList>
    </citation>
    <scope>NUCLEOTIDE SEQUENCE</scope>
    <source>
        <strain evidence="1">KCTC 42651</strain>
    </source>
</reference>
<dbReference type="EMBL" id="BMZS01000002">
    <property type="protein sequence ID" value="GHD43835.1"/>
    <property type="molecule type" value="Genomic_DNA"/>
</dbReference>
<evidence type="ECO:0008006" key="3">
    <source>
        <dbReference type="Google" id="ProtNLM"/>
    </source>
</evidence>
<gene>
    <name evidence="1" type="ORF">GCM10017083_10430</name>
</gene>
<name>A0A918XQ46_9PROT</name>
<evidence type="ECO:0000313" key="2">
    <source>
        <dbReference type="Proteomes" id="UP000630353"/>
    </source>
</evidence>
<reference evidence="1" key="2">
    <citation type="submission" date="2020-09" db="EMBL/GenBank/DDBJ databases">
        <authorList>
            <person name="Sun Q."/>
            <person name="Kim S."/>
        </authorList>
    </citation>
    <scope>NUCLEOTIDE SEQUENCE</scope>
    <source>
        <strain evidence="1">KCTC 42651</strain>
    </source>
</reference>
<dbReference type="AlphaFoldDB" id="A0A918XQ46"/>
<dbReference type="RefSeq" id="WP_189987872.1">
    <property type="nucleotide sequence ID" value="NZ_BMZS01000002.1"/>
</dbReference>
<protein>
    <recommendedName>
        <fullName evidence="3">PAS domain-containing protein</fullName>
    </recommendedName>
</protein>
<dbReference type="Proteomes" id="UP000630353">
    <property type="component" value="Unassembled WGS sequence"/>
</dbReference>
<keyword evidence="2" id="KW-1185">Reference proteome</keyword>
<sequence>MEAVLDDDGRVMLGAFPDPVRWLERLVAVWHDQRAGAVLPDADELFLADMAELVPHLLLAYRDEETDDFRIEFAGGAARRLLSLEPVGELPERCPSGHPLAWLGAGFVRVRRPAVPGMIWMREEERLGLFLPYGAADGRVTMILAGIARWPAGGSDGGKVVPLRPGGGSRGGDG</sequence>
<accession>A0A918XQ46</accession>
<evidence type="ECO:0000313" key="1">
    <source>
        <dbReference type="EMBL" id="GHD43835.1"/>
    </source>
</evidence>
<organism evidence="1 2">
    <name type="scientific">Thalassobaculum fulvum</name>
    <dbReference type="NCBI Taxonomy" id="1633335"/>
    <lineage>
        <taxon>Bacteria</taxon>
        <taxon>Pseudomonadati</taxon>
        <taxon>Pseudomonadota</taxon>
        <taxon>Alphaproteobacteria</taxon>
        <taxon>Rhodospirillales</taxon>
        <taxon>Thalassobaculaceae</taxon>
        <taxon>Thalassobaculum</taxon>
    </lineage>
</organism>